<protein>
    <submittedName>
        <fullName evidence="3">SAF domain-containing protein</fullName>
    </submittedName>
</protein>
<name>A0ABV3SYN1_9ACTN</name>
<reference evidence="3 4" key="1">
    <citation type="submission" date="2024-07" db="EMBL/GenBank/DDBJ databases">
        <authorList>
            <person name="Lee S."/>
            <person name="Kang M."/>
        </authorList>
    </citation>
    <scope>NUCLEOTIDE SEQUENCE [LARGE SCALE GENOMIC DNA]</scope>
    <source>
        <strain evidence="3 4">DS6</strain>
    </source>
</reference>
<evidence type="ECO:0000313" key="4">
    <source>
        <dbReference type="Proteomes" id="UP001556631"/>
    </source>
</evidence>
<keyword evidence="4" id="KW-1185">Reference proteome</keyword>
<keyword evidence="1" id="KW-0732">Signal</keyword>
<comment type="caution">
    <text evidence="3">The sequence shown here is derived from an EMBL/GenBank/DDBJ whole genome shotgun (WGS) entry which is preliminary data.</text>
</comment>
<dbReference type="SUPFAM" id="SSF51269">
    <property type="entry name" value="AFP III-like domain"/>
    <property type="match status" value="1"/>
</dbReference>
<evidence type="ECO:0000313" key="3">
    <source>
        <dbReference type="EMBL" id="MEX0428047.1"/>
    </source>
</evidence>
<dbReference type="RefSeq" id="WP_367993994.1">
    <property type="nucleotide sequence ID" value="NZ_JBFPJR010000015.1"/>
</dbReference>
<evidence type="ECO:0000259" key="2">
    <source>
        <dbReference type="SMART" id="SM00858"/>
    </source>
</evidence>
<evidence type="ECO:0000256" key="1">
    <source>
        <dbReference type="SAM" id="SignalP"/>
    </source>
</evidence>
<proteinExistence type="predicted"/>
<feature type="signal peptide" evidence="1">
    <location>
        <begin position="1"/>
        <end position="38"/>
    </location>
</feature>
<dbReference type="SMART" id="SM00858">
    <property type="entry name" value="SAF"/>
    <property type="match status" value="1"/>
</dbReference>
<dbReference type="InterPro" id="IPR036732">
    <property type="entry name" value="AFP_Neu5c_C_sf"/>
</dbReference>
<dbReference type="CDD" id="cd11614">
    <property type="entry name" value="SAF_CpaB_FlgA_like"/>
    <property type="match status" value="1"/>
</dbReference>
<sequence length="213" mass="21542">MLPRLGSLLRRVRRRLLAHRRLLAFLLTASAVAVGLHAARPTPPATVALTVTARDLPAGTTLAPADLTTVRVPPGTAPAGALAHPVGATLAAPLRRGEAVTDLRLVGPRLAEGHPGLVAVPLRFPDAGMAGLLHVGDAIDLYVTDPTDGHTSPVATDVLVLALPADDAAEATSTGQTRVTNTLGGRLVVVGVPASSVETATSAGVGGVLTFAF</sequence>
<feature type="domain" description="SAF" evidence="2">
    <location>
        <begin position="47"/>
        <end position="106"/>
    </location>
</feature>
<dbReference type="InterPro" id="IPR013974">
    <property type="entry name" value="SAF"/>
</dbReference>
<organism evidence="3 4">
    <name type="scientific">Nocardioides eburneus</name>
    <dbReference type="NCBI Taxonomy" id="3231482"/>
    <lineage>
        <taxon>Bacteria</taxon>
        <taxon>Bacillati</taxon>
        <taxon>Actinomycetota</taxon>
        <taxon>Actinomycetes</taxon>
        <taxon>Propionibacteriales</taxon>
        <taxon>Nocardioidaceae</taxon>
        <taxon>Nocardioides</taxon>
    </lineage>
</organism>
<feature type="chain" id="PRO_5045925327" evidence="1">
    <location>
        <begin position="39"/>
        <end position="213"/>
    </location>
</feature>
<dbReference type="Proteomes" id="UP001556631">
    <property type="component" value="Unassembled WGS sequence"/>
</dbReference>
<dbReference type="EMBL" id="JBFPJR010000015">
    <property type="protein sequence ID" value="MEX0428047.1"/>
    <property type="molecule type" value="Genomic_DNA"/>
</dbReference>
<dbReference type="Pfam" id="PF08666">
    <property type="entry name" value="SAF"/>
    <property type="match status" value="1"/>
</dbReference>
<accession>A0ABV3SYN1</accession>
<gene>
    <name evidence="3" type="ORF">AB3X52_10490</name>
</gene>